<evidence type="ECO:0000313" key="4">
    <source>
        <dbReference type="Proteomes" id="UP001498421"/>
    </source>
</evidence>
<comment type="caution">
    <text evidence="3">The sequence shown here is derived from an EMBL/GenBank/DDBJ whole genome shotgun (WGS) entry which is preliminary data.</text>
</comment>
<keyword evidence="2" id="KW-0812">Transmembrane</keyword>
<keyword evidence="2" id="KW-0472">Membrane</keyword>
<feature type="transmembrane region" description="Helical" evidence="2">
    <location>
        <begin position="168"/>
        <end position="190"/>
    </location>
</feature>
<organism evidence="3 4">
    <name type="scientific">Neonectria magnoliae</name>
    <dbReference type="NCBI Taxonomy" id="2732573"/>
    <lineage>
        <taxon>Eukaryota</taxon>
        <taxon>Fungi</taxon>
        <taxon>Dikarya</taxon>
        <taxon>Ascomycota</taxon>
        <taxon>Pezizomycotina</taxon>
        <taxon>Sordariomycetes</taxon>
        <taxon>Hypocreomycetidae</taxon>
        <taxon>Hypocreales</taxon>
        <taxon>Nectriaceae</taxon>
        <taxon>Neonectria</taxon>
    </lineage>
</organism>
<keyword evidence="2" id="KW-1133">Transmembrane helix</keyword>
<feature type="region of interest" description="Disordered" evidence="1">
    <location>
        <begin position="493"/>
        <end position="534"/>
    </location>
</feature>
<name>A0ABR1I4L9_9HYPO</name>
<feature type="transmembrane region" description="Helical" evidence="2">
    <location>
        <begin position="253"/>
        <end position="277"/>
    </location>
</feature>
<feature type="transmembrane region" description="Helical" evidence="2">
    <location>
        <begin position="135"/>
        <end position="156"/>
    </location>
</feature>
<feature type="compositionally biased region" description="Low complexity" evidence="1">
    <location>
        <begin position="593"/>
        <end position="608"/>
    </location>
</feature>
<proteinExistence type="predicted"/>
<keyword evidence="4" id="KW-1185">Reference proteome</keyword>
<dbReference type="Proteomes" id="UP001498421">
    <property type="component" value="Unassembled WGS sequence"/>
</dbReference>
<gene>
    <name evidence="3" type="ORF">QQZ08_005568</name>
</gene>
<evidence type="ECO:0000256" key="1">
    <source>
        <dbReference type="SAM" id="MobiDB-lite"/>
    </source>
</evidence>
<evidence type="ECO:0000256" key="2">
    <source>
        <dbReference type="SAM" id="Phobius"/>
    </source>
</evidence>
<evidence type="ECO:0000313" key="3">
    <source>
        <dbReference type="EMBL" id="KAK7427955.1"/>
    </source>
</evidence>
<feature type="transmembrane region" description="Helical" evidence="2">
    <location>
        <begin position="49"/>
        <end position="70"/>
    </location>
</feature>
<reference evidence="3 4" key="1">
    <citation type="journal article" date="2025" name="Microbiol. Resour. Announc.">
        <title>Draft genome sequences for Neonectria magnoliae and Neonectria punicea, canker pathogens of Liriodendron tulipifera and Acer saccharum in West Virginia.</title>
        <authorList>
            <person name="Petronek H.M."/>
            <person name="Kasson M.T."/>
            <person name="Metheny A.M."/>
            <person name="Stauder C.M."/>
            <person name="Lovett B."/>
            <person name="Lynch S.C."/>
            <person name="Garnas J.R."/>
            <person name="Kasson L.R."/>
            <person name="Stajich J.E."/>
        </authorList>
    </citation>
    <scope>NUCLEOTIDE SEQUENCE [LARGE SCALE GENOMIC DNA]</scope>
    <source>
        <strain evidence="3 4">NRRL 64651</strain>
    </source>
</reference>
<feature type="compositionally biased region" description="Polar residues" evidence="1">
    <location>
        <begin position="355"/>
        <end position="364"/>
    </location>
</feature>
<protein>
    <submittedName>
        <fullName evidence="3">Uncharacterized protein</fullName>
    </submittedName>
</protein>
<feature type="region of interest" description="Disordered" evidence="1">
    <location>
        <begin position="546"/>
        <end position="627"/>
    </location>
</feature>
<feature type="transmembrane region" description="Helical" evidence="2">
    <location>
        <begin position="289"/>
        <end position="309"/>
    </location>
</feature>
<dbReference type="EMBL" id="JAZAVK010000047">
    <property type="protein sequence ID" value="KAK7427955.1"/>
    <property type="molecule type" value="Genomic_DNA"/>
</dbReference>
<accession>A0ABR1I4L9</accession>
<feature type="transmembrane region" description="Helical" evidence="2">
    <location>
        <begin position="210"/>
        <end position="232"/>
    </location>
</feature>
<sequence length="627" mass="68445">MDSGNWNTFRAEDLWTRDGSDGFRFETNTTSAWDNELKFAAAESVRTSIIVLAAFNAVAAFVTAVGIFWKSWMTAKRSDPKWNPRSSWFKVIGPAEVFPFVLSCGITVQAIVFSISQSKGLEALMVLGCTKTSQLMLPAFFITPYLQVAFGLELSIRTLKRRAFQSRGKWNVLICIVVVGLCLLVTYVVTFAVRPPNFCFACLVWFLQRYKLACFGILITAVVILVAEAVVISVKLMKATNLGPTERIEASRMVYFLVVAAVTNTLMIPFFFLLSFGKVDSEQTLQASMVAAVVVNLSGLLTGSLYLFLRSSKTSTIGPSEWDGTDTRTLEKGFYDGGSSNFDFGLQLAQPLSPPSQHRGSVNGETEIPDTPDMLDTPRNRDHHVPSLGIICPPTSFPKSPDPALTSTKSTLKALTKSWYSKIPASGELLLPKSHFLLPTTTYAPPPPPEDMPRGSTDRLLAPPAFHNSAQIHHQRGSSLVSSATVQIGLRLSNVGDMPPPTSTFSEDPNKVHDLGCPDTPAALGPKKPSPLGITVITLPDEEAIQEEQRNKELPPVPASRPRDEEEEDGVLTLSPDVYSPPDSRLKHHRTGSKSSHVSRNASVSSRAPHSRAGSRAGPEAIKEAWI</sequence>
<feature type="transmembrane region" description="Helical" evidence="2">
    <location>
        <begin position="91"/>
        <end position="115"/>
    </location>
</feature>
<feature type="region of interest" description="Disordered" evidence="1">
    <location>
        <begin position="353"/>
        <end position="376"/>
    </location>
</feature>